<dbReference type="GO" id="GO:0046872">
    <property type="term" value="F:metal ion binding"/>
    <property type="evidence" value="ECO:0007669"/>
    <property type="project" value="UniProtKB-KW"/>
</dbReference>
<dbReference type="CDD" id="cd01174">
    <property type="entry name" value="ribokinase"/>
    <property type="match status" value="1"/>
</dbReference>
<dbReference type="InterPro" id="IPR011611">
    <property type="entry name" value="PfkB_dom"/>
</dbReference>
<comment type="function">
    <text evidence="12">Catalyzes the phosphorylation of ribose at O-5 in a reaction requiring ATP and magnesium. The resulting D-ribose-5-phosphate can then be used either for sythesis of nucleotides, histidine, and tryptophan, or as a component of the pentose phosphate pathway.</text>
</comment>
<keyword evidence="12" id="KW-0539">Nucleus</keyword>
<protein>
    <recommendedName>
        <fullName evidence="3 12">Ribokinase</fullName>
        <shortName evidence="12">RK</shortName>
        <ecNumber evidence="2 12">2.7.1.15</ecNumber>
    </recommendedName>
</protein>
<comment type="similarity">
    <text evidence="1">Belongs to the carbohydrate kinase pfkB family.</text>
</comment>
<name>C5DKD2_LACTC</name>
<dbReference type="SUPFAM" id="SSF53613">
    <property type="entry name" value="Ribokinase-like"/>
    <property type="match status" value="1"/>
</dbReference>
<sequence>MKVYVCGSLNYDLVTFTDRIPDAGETYRANKFETHAGGKGLNQTIAVSKLLSADQGVKVSMIGHVGDDSFAGELIEILNRNGVDTRLVTALKGVNTGVATIIVEQRTGQNRILISEGANGHTKFDENHLEVMFPPESQGEGPFYVIFQNEIPGTISAMRWLKQNRPESVIVYNPSPFKDVERGDWSLVDLLVVNEIEALQVLESGFGAAVMAEYKSKINVDFVAGYKEVAINLQSKLISGKSSSFVVITLGEKGCVFASEESQKAQFVEALRVENVIDTTGAGDTFLGGVVSQLCTNHSLRDSVAFATKASSLSIQRSGAAESIPVHSEI</sequence>
<feature type="active site" description="Proton acceptor" evidence="12">
    <location>
        <position position="284"/>
    </location>
</feature>
<comment type="subunit">
    <text evidence="12">Homodimer.</text>
</comment>
<keyword evidence="12" id="KW-0963">Cytoplasm</keyword>
<feature type="binding site" evidence="12">
    <location>
        <position position="278"/>
    </location>
    <ligand>
        <name>K(+)</name>
        <dbReference type="ChEBI" id="CHEBI:29103"/>
    </ligand>
</feature>
<evidence type="ECO:0000256" key="7">
    <source>
        <dbReference type="ARBA" id="ARBA00022777"/>
    </source>
</evidence>
<dbReference type="GO" id="GO:0004747">
    <property type="term" value="F:ribokinase activity"/>
    <property type="evidence" value="ECO:0007669"/>
    <property type="project" value="UniProtKB-UniRule"/>
</dbReference>
<evidence type="ECO:0000256" key="11">
    <source>
        <dbReference type="ARBA" id="ARBA00023277"/>
    </source>
</evidence>
<evidence type="ECO:0000313" key="14">
    <source>
        <dbReference type="EMBL" id="CAR23933.1"/>
    </source>
</evidence>
<dbReference type="InterPro" id="IPR002173">
    <property type="entry name" value="Carboh/pur_kinase_PfkB_CS"/>
</dbReference>
<dbReference type="UniPathway" id="UPA00916">
    <property type="reaction ID" value="UER00889"/>
</dbReference>
<evidence type="ECO:0000256" key="1">
    <source>
        <dbReference type="ARBA" id="ARBA00005380"/>
    </source>
</evidence>
<dbReference type="FunCoup" id="C5DKD2">
    <property type="interactions" value="1139"/>
</dbReference>
<evidence type="ECO:0000256" key="10">
    <source>
        <dbReference type="ARBA" id="ARBA00022958"/>
    </source>
</evidence>
<dbReference type="GO" id="GO:0005737">
    <property type="term" value="C:cytoplasm"/>
    <property type="evidence" value="ECO:0007669"/>
    <property type="project" value="UniProtKB-SubCell"/>
</dbReference>
<keyword evidence="9 12" id="KW-0460">Magnesium</keyword>
<keyword evidence="7 12" id="KW-0418">Kinase</keyword>
<dbReference type="Pfam" id="PF00294">
    <property type="entry name" value="PfkB"/>
    <property type="match status" value="1"/>
</dbReference>
<feature type="binding site" evidence="12">
    <location>
        <begin position="283"/>
        <end position="284"/>
    </location>
    <ligand>
        <name>ATP</name>
        <dbReference type="ChEBI" id="CHEBI:30616"/>
    </ligand>
</feature>
<reference evidence="14 15" key="1">
    <citation type="journal article" date="2009" name="Genome Res.">
        <title>Comparative genomics of protoploid Saccharomycetaceae.</title>
        <authorList>
            <consortium name="The Genolevures Consortium"/>
            <person name="Souciet J.-L."/>
            <person name="Dujon B."/>
            <person name="Gaillardin C."/>
            <person name="Johnston M."/>
            <person name="Baret P.V."/>
            <person name="Cliften P."/>
            <person name="Sherman D.J."/>
            <person name="Weissenbach J."/>
            <person name="Westhof E."/>
            <person name="Wincker P."/>
            <person name="Jubin C."/>
            <person name="Poulain J."/>
            <person name="Barbe V."/>
            <person name="Segurens B."/>
            <person name="Artiguenave F."/>
            <person name="Anthouard V."/>
            <person name="Vacherie B."/>
            <person name="Val M.-E."/>
            <person name="Fulton R.S."/>
            <person name="Minx P."/>
            <person name="Wilson R."/>
            <person name="Durrens P."/>
            <person name="Jean G."/>
            <person name="Marck C."/>
            <person name="Martin T."/>
            <person name="Nikolski M."/>
            <person name="Rolland T."/>
            <person name="Seret M.-L."/>
            <person name="Casaregola S."/>
            <person name="Despons L."/>
            <person name="Fairhead C."/>
            <person name="Fischer G."/>
            <person name="Lafontaine I."/>
            <person name="Leh V."/>
            <person name="Lemaire M."/>
            <person name="de Montigny J."/>
            <person name="Neuveglise C."/>
            <person name="Thierry A."/>
            <person name="Blanc-Lenfle I."/>
            <person name="Bleykasten C."/>
            <person name="Diffels J."/>
            <person name="Fritsch E."/>
            <person name="Frangeul L."/>
            <person name="Goeffon A."/>
            <person name="Jauniaux N."/>
            <person name="Kachouri-Lafond R."/>
            <person name="Payen C."/>
            <person name="Potier S."/>
            <person name="Pribylova L."/>
            <person name="Ozanne C."/>
            <person name="Richard G.-F."/>
            <person name="Sacerdot C."/>
            <person name="Straub M.-L."/>
            <person name="Talla E."/>
        </authorList>
    </citation>
    <scope>NUCLEOTIDE SEQUENCE [LARGE SCALE GENOMIC DNA]</scope>
    <source>
        <strain evidence="15">ATCC 56472 / CBS 6340 / NRRL Y-8284</strain>
    </source>
</reference>
<dbReference type="AlphaFoldDB" id="C5DKD2"/>
<dbReference type="PRINTS" id="PR00990">
    <property type="entry name" value="RIBOKINASE"/>
</dbReference>
<dbReference type="OrthoDB" id="415590at2759"/>
<dbReference type="HOGENOM" id="CLU_027634_2_0_1"/>
<feature type="binding site" evidence="12">
    <location>
        <position position="280"/>
    </location>
    <ligand>
        <name>K(+)</name>
        <dbReference type="ChEBI" id="CHEBI:29103"/>
    </ligand>
</feature>
<keyword evidence="11 12" id="KW-0119">Carbohydrate metabolism</keyword>
<dbReference type="RefSeq" id="XP_002554370.1">
    <property type="nucleotide sequence ID" value="XM_002554324.1"/>
</dbReference>
<evidence type="ECO:0000259" key="13">
    <source>
        <dbReference type="Pfam" id="PF00294"/>
    </source>
</evidence>
<dbReference type="PANTHER" id="PTHR10584">
    <property type="entry name" value="SUGAR KINASE"/>
    <property type="match status" value="1"/>
</dbReference>
<dbReference type="PANTHER" id="PTHR10584:SF166">
    <property type="entry name" value="RIBOKINASE"/>
    <property type="match status" value="1"/>
</dbReference>
<dbReference type="GeneID" id="8292564"/>
<evidence type="ECO:0000256" key="8">
    <source>
        <dbReference type="ARBA" id="ARBA00022840"/>
    </source>
</evidence>
<keyword evidence="10 12" id="KW-0630">Potassium</keyword>
<comment type="subcellular location">
    <subcellularLocation>
        <location evidence="12">Cytoplasm</location>
    </subcellularLocation>
    <subcellularLocation>
        <location evidence="12">Nucleus</location>
    </subcellularLocation>
</comment>
<dbReference type="EC" id="2.7.1.15" evidence="2 12"/>
<dbReference type="eggNOG" id="KOG2855">
    <property type="taxonomic scope" value="Eukaryota"/>
</dbReference>
<dbReference type="InterPro" id="IPR029056">
    <property type="entry name" value="Ribokinase-like"/>
</dbReference>
<dbReference type="GO" id="GO:0005634">
    <property type="term" value="C:nucleus"/>
    <property type="evidence" value="ECO:0007669"/>
    <property type="project" value="UniProtKB-SubCell"/>
</dbReference>
<evidence type="ECO:0000256" key="4">
    <source>
        <dbReference type="ARBA" id="ARBA00022679"/>
    </source>
</evidence>
<dbReference type="GO" id="GO:0019303">
    <property type="term" value="P:D-ribose catabolic process"/>
    <property type="evidence" value="ECO:0007669"/>
    <property type="project" value="UniProtKB-UniRule"/>
</dbReference>
<comment type="cofactor">
    <cofactor evidence="12">
        <name>Mg(2+)</name>
        <dbReference type="ChEBI" id="CHEBI:18420"/>
    </cofactor>
    <text evidence="12">Requires a divalent cation, most likely magnesium in vivo, as an electrophilic catalyst to aid phosphoryl group transfer. It is the chelate of the metal and the nucleotide that is the actual substrate.</text>
</comment>
<feature type="binding site" evidence="12">
    <location>
        <begin position="38"/>
        <end position="42"/>
    </location>
    <ligand>
        <name>substrate</name>
    </ligand>
</feature>
<dbReference type="STRING" id="559295.C5DKD2"/>
<comment type="caution">
    <text evidence="12">Lacks conserved residue(s) required for the propagation of feature annotation.</text>
</comment>
<keyword evidence="6 12" id="KW-0547">Nucleotide-binding</keyword>
<evidence type="ECO:0000256" key="2">
    <source>
        <dbReference type="ARBA" id="ARBA00012035"/>
    </source>
</evidence>
<keyword evidence="5 12" id="KW-0479">Metal-binding</keyword>
<evidence type="ECO:0000256" key="3">
    <source>
        <dbReference type="ARBA" id="ARBA00016943"/>
    </source>
</evidence>
<dbReference type="InParanoid" id="C5DKD2"/>
<dbReference type="EMBL" id="CU928170">
    <property type="protein sequence ID" value="CAR23933.1"/>
    <property type="molecule type" value="Genomic_DNA"/>
</dbReference>
<proteinExistence type="inferred from homology"/>
<dbReference type="Gene3D" id="3.40.1190.20">
    <property type="match status" value="1"/>
</dbReference>
<comment type="activity regulation">
    <text evidence="12">Activated by a monovalent cation that binds near, but not in, the active site. The most likely occupant of the site in vivo is potassium. Ion binding induces a conformational change that may alter substrate affinity.</text>
</comment>
<keyword evidence="4 12" id="KW-0808">Transferase</keyword>
<dbReference type="OMA" id="TFCGYFA"/>
<feature type="binding site" evidence="12">
    <location>
        <position position="314"/>
    </location>
    <ligand>
        <name>K(+)</name>
        <dbReference type="ChEBI" id="CHEBI:29103"/>
    </ligand>
</feature>
<dbReference type="InterPro" id="IPR011877">
    <property type="entry name" value="Ribokinase"/>
</dbReference>
<feature type="binding site" evidence="12">
    <location>
        <position position="194"/>
    </location>
    <ligand>
        <name>ATP</name>
        <dbReference type="ChEBI" id="CHEBI:30616"/>
    </ligand>
</feature>
<accession>C5DKD2</accession>
<evidence type="ECO:0000313" key="15">
    <source>
        <dbReference type="Proteomes" id="UP000002036"/>
    </source>
</evidence>
<feature type="binding site" evidence="12">
    <location>
        <position position="323"/>
    </location>
    <ligand>
        <name>K(+)</name>
        <dbReference type="ChEBI" id="CHEBI:29103"/>
    </ligand>
</feature>
<feature type="binding site" evidence="12">
    <location>
        <position position="319"/>
    </location>
    <ligand>
        <name>K(+)</name>
        <dbReference type="ChEBI" id="CHEBI:29103"/>
    </ligand>
</feature>
<comment type="similarity">
    <text evidence="12">Belongs to the carbohydrate kinase PfkB family. Ribokinase subfamily.</text>
</comment>
<evidence type="ECO:0000256" key="12">
    <source>
        <dbReference type="HAMAP-Rule" id="MF_03215"/>
    </source>
</evidence>
<comment type="pathway">
    <text evidence="12">Carbohydrate metabolism; D-ribose degradation; D-ribose 5-phosphate from beta-D-ribopyranose: step 2/2.</text>
</comment>
<dbReference type="HAMAP" id="MF_01987">
    <property type="entry name" value="Ribokinase"/>
    <property type="match status" value="1"/>
</dbReference>
<gene>
    <name evidence="12" type="primary">RBK1</name>
    <name evidence="14" type="ordered locus">KLTH0F03696g</name>
</gene>
<organism evidence="14 15">
    <name type="scientific">Lachancea thermotolerans (strain ATCC 56472 / CBS 6340 / NRRL Y-8284)</name>
    <name type="common">Yeast</name>
    <name type="synonym">Kluyveromyces thermotolerans</name>
    <dbReference type="NCBI Taxonomy" id="559295"/>
    <lineage>
        <taxon>Eukaryota</taxon>
        <taxon>Fungi</taxon>
        <taxon>Dikarya</taxon>
        <taxon>Ascomycota</taxon>
        <taxon>Saccharomycotina</taxon>
        <taxon>Saccharomycetes</taxon>
        <taxon>Saccharomycetales</taxon>
        <taxon>Saccharomycetaceae</taxon>
        <taxon>Lachancea</taxon>
    </lineage>
</organism>
<feature type="binding site" evidence="12">
    <location>
        <begin position="10"/>
        <end position="12"/>
    </location>
    <ligand>
        <name>substrate</name>
    </ligand>
</feature>
<comment type="catalytic activity">
    <reaction evidence="12">
        <text>D-ribose + ATP = D-ribose 5-phosphate + ADP + H(+)</text>
        <dbReference type="Rhea" id="RHEA:13697"/>
        <dbReference type="ChEBI" id="CHEBI:15378"/>
        <dbReference type="ChEBI" id="CHEBI:30616"/>
        <dbReference type="ChEBI" id="CHEBI:47013"/>
        <dbReference type="ChEBI" id="CHEBI:78346"/>
        <dbReference type="ChEBI" id="CHEBI:456216"/>
        <dbReference type="EC" id="2.7.1.15"/>
    </reaction>
</comment>
<feature type="domain" description="Carbohydrate kinase PfkB" evidence="13">
    <location>
        <begin position="2"/>
        <end position="325"/>
    </location>
</feature>
<dbReference type="PROSITE" id="PS00584">
    <property type="entry name" value="PFKB_KINASES_2"/>
    <property type="match status" value="1"/>
</dbReference>
<feature type="binding site" evidence="12">
    <location>
        <position position="284"/>
    </location>
    <ligand>
        <name>substrate</name>
    </ligand>
</feature>
<evidence type="ECO:0000256" key="6">
    <source>
        <dbReference type="ARBA" id="ARBA00022741"/>
    </source>
</evidence>
<feature type="binding site" evidence="12">
    <location>
        <position position="150"/>
    </location>
    <ligand>
        <name>substrate</name>
    </ligand>
</feature>
<keyword evidence="8 12" id="KW-0067">ATP-binding</keyword>
<evidence type="ECO:0000256" key="9">
    <source>
        <dbReference type="ARBA" id="ARBA00022842"/>
    </source>
</evidence>
<dbReference type="KEGG" id="lth:KLTH0F03696g"/>
<dbReference type="GO" id="GO:0005524">
    <property type="term" value="F:ATP binding"/>
    <property type="evidence" value="ECO:0007669"/>
    <property type="project" value="UniProtKB-UniRule"/>
</dbReference>
<evidence type="ECO:0000256" key="5">
    <source>
        <dbReference type="ARBA" id="ARBA00022723"/>
    </source>
</evidence>
<feature type="binding site" evidence="12">
    <location>
        <position position="317"/>
    </location>
    <ligand>
        <name>K(+)</name>
        <dbReference type="ChEBI" id="CHEBI:29103"/>
    </ligand>
</feature>
<dbReference type="Proteomes" id="UP000002036">
    <property type="component" value="Chromosome F"/>
</dbReference>
<keyword evidence="15" id="KW-1185">Reference proteome</keyword>
<dbReference type="InterPro" id="IPR002139">
    <property type="entry name" value="Ribo/fructo_kinase"/>
</dbReference>
<feature type="binding site" evidence="12">
    <location>
        <begin position="249"/>
        <end position="254"/>
    </location>
    <ligand>
        <name>ATP</name>
        <dbReference type="ChEBI" id="CHEBI:30616"/>
    </ligand>
</feature>